<sequence>MNEIVSQLESLNLNLIVSSRKKKDGSESYILIDDDYFEYKTAYTSNSGKITWRCNSTEHPNCKGAVSTNGMNKPITKIREHDHQNSIK</sequence>
<keyword evidence="2" id="KW-0863">Zinc-finger</keyword>
<keyword evidence="1" id="KW-0479">Metal-binding</keyword>
<evidence type="ECO:0000313" key="7">
    <source>
        <dbReference type="Proteomes" id="UP000276133"/>
    </source>
</evidence>
<feature type="region of interest" description="Disordered" evidence="4">
    <location>
        <begin position="64"/>
        <end position="88"/>
    </location>
</feature>
<dbReference type="Proteomes" id="UP000276133">
    <property type="component" value="Unassembled WGS sequence"/>
</dbReference>
<gene>
    <name evidence="6" type="ORF">BpHYR1_043377</name>
</gene>
<dbReference type="GO" id="GO:0008270">
    <property type="term" value="F:zinc ion binding"/>
    <property type="evidence" value="ECO:0007669"/>
    <property type="project" value="UniProtKB-KW"/>
</dbReference>
<reference evidence="6 7" key="1">
    <citation type="journal article" date="2018" name="Sci. Rep.">
        <title>Genomic signatures of local adaptation to the degree of environmental predictability in rotifers.</title>
        <authorList>
            <person name="Franch-Gras L."/>
            <person name="Hahn C."/>
            <person name="Garcia-Roger E.M."/>
            <person name="Carmona M.J."/>
            <person name="Serra M."/>
            <person name="Gomez A."/>
        </authorList>
    </citation>
    <scope>NUCLEOTIDE SEQUENCE [LARGE SCALE GENOMIC DNA]</scope>
    <source>
        <strain evidence="6">HYR1</strain>
    </source>
</reference>
<evidence type="ECO:0000256" key="2">
    <source>
        <dbReference type="ARBA" id="ARBA00022771"/>
    </source>
</evidence>
<dbReference type="AlphaFoldDB" id="A0A3M7PDJ1"/>
<comment type="caution">
    <text evidence="6">The sequence shown here is derived from an EMBL/GenBank/DDBJ whole genome shotgun (WGS) entry which is preliminary data.</text>
</comment>
<dbReference type="Pfam" id="PF04500">
    <property type="entry name" value="FLYWCH"/>
    <property type="match status" value="1"/>
</dbReference>
<evidence type="ECO:0000256" key="3">
    <source>
        <dbReference type="ARBA" id="ARBA00022833"/>
    </source>
</evidence>
<feature type="compositionally biased region" description="Basic and acidic residues" evidence="4">
    <location>
        <begin position="77"/>
        <end position="88"/>
    </location>
</feature>
<proteinExistence type="predicted"/>
<feature type="domain" description="FLYWCH-type" evidence="5">
    <location>
        <begin position="37"/>
        <end position="83"/>
    </location>
</feature>
<keyword evidence="7" id="KW-1185">Reference proteome</keyword>
<evidence type="ECO:0000256" key="1">
    <source>
        <dbReference type="ARBA" id="ARBA00022723"/>
    </source>
</evidence>
<dbReference type="OrthoDB" id="10405548at2759"/>
<evidence type="ECO:0000313" key="6">
    <source>
        <dbReference type="EMBL" id="RMZ97176.1"/>
    </source>
</evidence>
<keyword evidence="3" id="KW-0862">Zinc</keyword>
<dbReference type="InterPro" id="IPR007588">
    <property type="entry name" value="Znf_FLYWCH"/>
</dbReference>
<evidence type="ECO:0000256" key="4">
    <source>
        <dbReference type="SAM" id="MobiDB-lite"/>
    </source>
</evidence>
<dbReference type="EMBL" id="REGN01011573">
    <property type="protein sequence ID" value="RMZ97176.1"/>
    <property type="molecule type" value="Genomic_DNA"/>
</dbReference>
<name>A0A3M7PDJ1_BRAPC</name>
<dbReference type="Gene3D" id="2.20.25.240">
    <property type="match status" value="1"/>
</dbReference>
<evidence type="ECO:0000259" key="5">
    <source>
        <dbReference type="Pfam" id="PF04500"/>
    </source>
</evidence>
<protein>
    <recommendedName>
        <fullName evidence="5">FLYWCH-type domain-containing protein</fullName>
    </recommendedName>
</protein>
<accession>A0A3M7PDJ1</accession>
<organism evidence="6 7">
    <name type="scientific">Brachionus plicatilis</name>
    <name type="common">Marine rotifer</name>
    <name type="synonym">Brachionus muelleri</name>
    <dbReference type="NCBI Taxonomy" id="10195"/>
    <lineage>
        <taxon>Eukaryota</taxon>
        <taxon>Metazoa</taxon>
        <taxon>Spiralia</taxon>
        <taxon>Gnathifera</taxon>
        <taxon>Rotifera</taxon>
        <taxon>Eurotatoria</taxon>
        <taxon>Monogononta</taxon>
        <taxon>Pseudotrocha</taxon>
        <taxon>Ploima</taxon>
        <taxon>Brachionidae</taxon>
        <taxon>Brachionus</taxon>
    </lineage>
</organism>